<dbReference type="Pfam" id="PF00899">
    <property type="entry name" value="ThiF"/>
    <property type="match status" value="1"/>
</dbReference>
<comment type="pathway">
    <text evidence="1 4">Protein modification; protein neddylation.</text>
</comment>
<evidence type="ECO:0000256" key="4">
    <source>
        <dbReference type="PIRNR" id="PIRNR039099"/>
    </source>
</evidence>
<dbReference type="AlphaFoldDB" id="A0AAF0ELX4"/>
<evidence type="ECO:0000256" key="2">
    <source>
        <dbReference type="ARBA" id="ARBA00006868"/>
    </source>
</evidence>
<dbReference type="SUPFAM" id="SSF69572">
    <property type="entry name" value="Activating enzymes of the ubiquitin-like proteins"/>
    <property type="match status" value="1"/>
</dbReference>
<dbReference type="InterPro" id="IPR030667">
    <property type="entry name" value="APP-BP1"/>
</dbReference>
<protein>
    <recommendedName>
        <fullName evidence="4">NEDD8-activating enzyme E1 regulatory subunit</fullName>
    </recommendedName>
</protein>
<dbReference type="InterPro" id="IPR045886">
    <property type="entry name" value="ThiF/MoeB/HesA"/>
</dbReference>
<dbReference type="EMBL" id="CP119892">
    <property type="protein sequence ID" value="WFD25126.1"/>
    <property type="molecule type" value="Genomic_DNA"/>
</dbReference>
<sequence>MADGPQDRPNRHTQRYDRQLRLWNHSGQDALEHAHVLVVGASPLAGQVLKDLVLPGLGSFTVCDDAMVSTQDVQHDFFLDGESVGKPYSEALARGLATLNPATTANACDKAPTELLRQDPSFFQTFSLIVCVRQPCKLAQRIAEIAWQASPPIPLVCVRSSGFQGVLHVALGELGIIETHPESLIDLRLTRPFPALQAYAQSYKVDASDSYAQSHVPFVVLLLQALEAWQAAHDGALPSPLSRRAFSEFVRARTPPGVSDTENMDEAVAALAQHVWRPLQSPPVPAGVTALFDDAQCRHLTASSPPFWLLVAALHRFVQGHGTLPLASSLPDMKATSQDYIALQHVYAKQTRADLDAFVLELDAVLADVGTSREALALTDDAVRVFVKHAAFLQLVRGRSLTHQWHSPNTGALEAALMDAVNPVTAQYHLAFVAADRFFEKHGRCAGAYDDRLESDACELLDEAVAYCAEIGLSLTATHHTLLTDACRELARGTGSDTPATAALLGGLVAQEVIKILTVQYLPLDNTCVYDGIVQALSTFRL</sequence>
<comment type="function">
    <text evidence="4">Regulatory subunit of the dimeric UBA3-ULA1 E1 enzyme.</text>
</comment>
<dbReference type="InterPro" id="IPR035985">
    <property type="entry name" value="Ubiquitin-activating_enz"/>
</dbReference>
<dbReference type="PANTHER" id="PTHR10953">
    <property type="entry name" value="UBIQUITIN-ACTIVATING ENZYME E1"/>
    <property type="match status" value="1"/>
</dbReference>
<evidence type="ECO:0000256" key="1">
    <source>
        <dbReference type="ARBA" id="ARBA00005032"/>
    </source>
</evidence>
<keyword evidence="3 4" id="KW-0833">Ubl conjugation pathway</keyword>
<gene>
    <name evidence="6" type="ORF">MNAN1_000089</name>
</gene>
<feature type="domain" description="THIF-type NAD/FAD binding fold" evidence="5">
    <location>
        <begin position="16"/>
        <end position="532"/>
    </location>
</feature>
<name>A0AAF0ELX4_9BASI</name>
<dbReference type="GO" id="GO:0019781">
    <property type="term" value="F:NEDD8 activating enzyme activity"/>
    <property type="evidence" value="ECO:0007669"/>
    <property type="project" value="UniProtKB-UniRule"/>
</dbReference>
<accession>A0AAF0ELX4</accession>
<dbReference type="GO" id="GO:0045116">
    <property type="term" value="P:protein neddylation"/>
    <property type="evidence" value="ECO:0007669"/>
    <property type="project" value="UniProtKB-UniRule"/>
</dbReference>
<organism evidence="6 7">
    <name type="scientific">Malassezia nana</name>
    <dbReference type="NCBI Taxonomy" id="180528"/>
    <lineage>
        <taxon>Eukaryota</taxon>
        <taxon>Fungi</taxon>
        <taxon>Dikarya</taxon>
        <taxon>Basidiomycota</taxon>
        <taxon>Ustilaginomycotina</taxon>
        <taxon>Malasseziomycetes</taxon>
        <taxon>Malasseziales</taxon>
        <taxon>Malasseziaceae</taxon>
        <taxon>Malassezia</taxon>
    </lineage>
</organism>
<dbReference type="Gene3D" id="3.40.50.720">
    <property type="entry name" value="NAD(P)-binding Rossmann-like Domain"/>
    <property type="match status" value="2"/>
</dbReference>
<dbReference type="GO" id="GO:0005737">
    <property type="term" value="C:cytoplasm"/>
    <property type="evidence" value="ECO:0007669"/>
    <property type="project" value="TreeGrafter"/>
</dbReference>
<dbReference type="InterPro" id="IPR000594">
    <property type="entry name" value="ThiF_NAD_FAD-bd"/>
</dbReference>
<dbReference type="PANTHER" id="PTHR10953:SF29">
    <property type="entry name" value="NEDD8-ACTIVATING ENZYME E1 REGULATORY SUBUNIT"/>
    <property type="match status" value="1"/>
</dbReference>
<dbReference type="Proteomes" id="UP001213623">
    <property type="component" value="Chromosome 1"/>
</dbReference>
<evidence type="ECO:0000313" key="6">
    <source>
        <dbReference type="EMBL" id="WFD25126.1"/>
    </source>
</evidence>
<proteinExistence type="inferred from homology"/>
<evidence type="ECO:0000256" key="3">
    <source>
        <dbReference type="ARBA" id="ARBA00022786"/>
    </source>
</evidence>
<dbReference type="PIRSF" id="PIRSF039099">
    <property type="entry name" value="APP-BP1"/>
    <property type="match status" value="1"/>
</dbReference>
<evidence type="ECO:0000313" key="7">
    <source>
        <dbReference type="Proteomes" id="UP001213623"/>
    </source>
</evidence>
<comment type="similarity">
    <text evidence="2 4">Belongs to the ubiquitin-activating E1 family. ULA1 subfamily.</text>
</comment>
<reference evidence="6" key="1">
    <citation type="submission" date="2023-03" db="EMBL/GenBank/DDBJ databases">
        <title>Mating type loci evolution in Malassezia.</title>
        <authorList>
            <person name="Coelho M.A."/>
        </authorList>
    </citation>
    <scope>NUCLEOTIDE SEQUENCE</scope>
    <source>
        <strain evidence="6">CBS 9557</strain>
    </source>
</reference>
<evidence type="ECO:0000259" key="5">
    <source>
        <dbReference type="Pfam" id="PF00899"/>
    </source>
</evidence>
<keyword evidence="7" id="KW-1185">Reference proteome</keyword>